<evidence type="ECO:0000313" key="3">
    <source>
        <dbReference type="Proteomes" id="UP000640333"/>
    </source>
</evidence>
<feature type="signal peptide" evidence="1">
    <location>
        <begin position="1"/>
        <end position="30"/>
    </location>
</feature>
<protein>
    <submittedName>
        <fullName evidence="2">Uncharacterized protein</fullName>
    </submittedName>
</protein>
<evidence type="ECO:0000313" key="2">
    <source>
        <dbReference type="EMBL" id="MBE9398863.1"/>
    </source>
</evidence>
<organism evidence="2 3">
    <name type="scientific">Pontibacterium sinense</name>
    <dbReference type="NCBI Taxonomy" id="2781979"/>
    <lineage>
        <taxon>Bacteria</taxon>
        <taxon>Pseudomonadati</taxon>
        <taxon>Pseudomonadota</taxon>
        <taxon>Gammaproteobacteria</taxon>
        <taxon>Oceanospirillales</taxon>
        <taxon>Oceanospirillaceae</taxon>
        <taxon>Pontibacterium</taxon>
    </lineage>
</organism>
<keyword evidence="3" id="KW-1185">Reference proteome</keyword>
<reference evidence="2" key="1">
    <citation type="submission" date="2020-10" db="EMBL/GenBank/DDBJ databases">
        <title>Bacterium isolated from coastal waters sediment.</title>
        <authorList>
            <person name="Chen R.-J."/>
            <person name="Lu D.-C."/>
            <person name="Zhu K.-L."/>
            <person name="Du Z.-J."/>
        </authorList>
    </citation>
    <scope>NUCLEOTIDE SEQUENCE</scope>
    <source>
        <strain evidence="2">N1Y112</strain>
    </source>
</reference>
<dbReference type="EMBL" id="JADEYS010000019">
    <property type="protein sequence ID" value="MBE9398863.1"/>
    <property type="molecule type" value="Genomic_DNA"/>
</dbReference>
<comment type="caution">
    <text evidence="2">The sequence shown here is derived from an EMBL/GenBank/DDBJ whole genome shotgun (WGS) entry which is preliminary data.</text>
</comment>
<dbReference type="AlphaFoldDB" id="A0A8J7FM86"/>
<accession>A0A8J7FM86</accession>
<proteinExistence type="predicted"/>
<feature type="chain" id="PRO_5035175997" evidence="1">
    <location>
        <begin position="31"/>
        <end position="168"/>
    </location>
</feature>
<name>A0A8J7FM86_9GAMM</name>
<gene>
    <name evidence="2" type="ORF">IOQ59_16500</name>
</gene>
<evidence type="ECO:0000256" key="1">
    <source>
        <dbReference type="SAM" id="SignalP"/>
    </source>
</evidence>
<dbReference type="RefSeq" id="WP_193954558.1">
    <property type="nucleotide sequence ID" value="NZ_JADEYS010000019.1"/>
</dbReference>
<keyword evidence="1" id="KW-0732">Signal</keyword>
<dbReference type="Proteomes" id="UP000640333">
    <property type="component" value="Unassembled WGS sequence"/>
</dbReference>
<sequence>MQLFSLASLSLRPSILLALVLLAFSGQVFAADIPDTAAVSPPFESVVLNEFIDANQLSAQMIEKQQRLMLPPSTIQFDATLMAPPKAGHFSLVYDALNLWGDGDMPEISHSAFVGAKDGRVIAVYVSKPAALQLKLLPQNELSHFYAVHIYNYAKGPRLVVIGAETLH</sequence>